<dbReference type="RefSeq" id="WP_137248261.1">
    <property type="nucleotide sequence ID" value="NZ_SZQA01000016.1"/>
</dbReference>
<keyword evidence="2" id="KW-1185">Reference proteome</keyword>
<proteinExistence type="predicted"/>
<protein>
    <submittedName>
        <fullName evidence="1">Uncharacterized protein</fullName>
    </submittedName>
</protein>
<evidence type="ECO:0000313" key="2">
    <source>
        <dbReference type="Proteomes" id="UP000308705"/>
    </source>
</evidence>
<reference evidence="1 2" key="1">
    <citation type="submission" date="2019-04" db="EMBL/GenBank/DDBJ databases">
        <title>Herbidospora sp. NEAU-GS14.nov., a novel actinomycete isolated from soil.</title>
        <authorList>
            <person name="Han L."/>
        </authorList>
    </citation>
    <scope>NUCLEOTIDE SEQUENCE [LARGE SCALE GENOMIC DNA]</scope>
    <source>
        <strain evidence="1 2">NEAU-GS14</strain>
    </source>
</reference>
<dbReference type="Proteomes" id="UP000308705">
    <property type="component" value="Unassembled WGS sequence"/>
</dbReference>
<name>A0A4U3MDL8_9ACTN</name>
<gene>
    <name evidence="1" type="ORF">FDA94_18235</name>
</gene>
<dbReference type="OrthoDB" id="1550251at2"/>
<evidence type="ECO:0000313" key="1">
    <source>
        <dbReference type="EMBL" id="TKK87428.1"/>
    </source>
</evidence>
<comment type="caution">
    <text evidence="1">The sequence shown here is derived from an EMBL/GenBank/DDBJ whole genome shotgun (WGS) entry which is preliminary data.</text>
</comment>
<dbReference type="EMBL" id="SZQA01000016">
    <property type="protein sequence ID" value="TKK87428.1"/>
    <property type="molecule type" value="Genomic_DNA"/>
</dbReference>
<organism evidence="1 2">
    <name type="scientific">Herbidospora galbida</name>
    <dbReference type="NCBI Taxonomy" id="2575442"/>
    <lineage>
        <taxon>Bacteria</taxon>
        <taxon>Bacillati</taxon>
        <taxon>Actinomycetota</taxon>
        <taxon>Actinomycetes</taxon>
        <taxon>Streptosporangiales</taxon>
        <taxon>Streptosporangiaceae</taxon>
        <taxon>Herbidospora</taxon>
    </lineage>
</organism>
<dbReference type="AlphaFoldDB" id="A0A4U3MDL8"/>
<accession>A0A4U3MDL8</accession>
<sequence length="196" mass="22075">MNEFPFPFFGAGEAKYYMWAEVHVRFEREPSSYQRAAIESSCPGPLQDTIDWADGRQLMVASGLFLHGALARAYPAKPGDDDYLGDDGWFYAAHSRVERFNSAIESWLAYANDHCPVMVAYRQEDGDSGGTQFSRWHEWSVTQLPRLMADLEPILAKSIATRQQTHATHMVRGIMSMARRARAKAAPTTSGGWPRL</sequence>